<dbReference type="RefSeq" id="WP_129573321.1">
    <property type="nucleotide sequence ID" value="NZ_CP012672.1"/>
</dbReference>
<keyword evidence="1" id="KW-0732">Signal</keyword>
<dbReference type="Proteomes" id="UP000295497">
    <property type="component" value="Chromosome"/>
</dbReference>
<proteinExistence type="predicted"/>
<evidence type="ECO:0008006" key="4">
    <source>
        <dbReference type="Google" id="ProtNLM"/>
    </source>
</evidence>
<reference evidence="2 3" key="1">
    <citation type="submission" date="2015-09" db="EMBL/GenBank/DDBJ databases">
        <title>Sorangium comparison.</title>
        <authorList>
            <person name="Zaburannyi N."/>
            <person name="Bunk B."/>
            <person name="Overmann J."/>
            <person name="Mueller R."/>
        </authorList>
    </citation>
    <scope>NUCLEOTIDE SEQUENCE [LARGE SCALE GENOMIC DNA]</scope>
    <source>
        <strain evidence="2 3">So ce836</strain>
    </source>
</reference>
<sequence length="424" mass="45124">MNTIHRSAAAAIAVGLLSLAACVDGPETAAPGAGARVDLAAGADRRPDISLAIEQAERRLDAGREIAAARQALAEVLADPALTLDQRDQARLAMSRVLEAEGDHEAAIAAVESLLGEHAVEEPWPLQRAAERRLRLLVTGSEEKPLPEEPFDAERASPFARALARYFPVQESGPRELTVTVITFGGNREVSERLRTFAIPTAIRALRQEACPRCDKVSINRMSHGTDGWTQIPAARPLLGSSLAVFYFDLGNHRIPARYDADLPLPTADIAARLEKGEGLIAVRERAGAPPAILIAAPRKAQLPAVEEALAAMTEVPAGPIAVPLPDGLTPAEIQAVVRTGFPAYRTCYEALLERRPDAAGKIPLSFAIHGDGTVADVQVDAAAATLRDATADRCMVEATRGLRFPAIGKKTTVVYPIEFSPGD</sequence>
<evidence type="ECO:0000256" key="1">
    <source>
        <dbReference type="SAM" id="SignalP"/>
    </source>
</evidence>
<dbReference type="EMBL" id="CP012672">
    <property type="protein sequence ID" value="AUX29094.1"/>
    <property type="molecule type" value="Genomic_DNA"/>
</dbReference>
<feature type="chain" id="PRO_5020802112" description="TonB C-terminal domain-containing protein" evidence="1">
    <location>
        <begin position="21"/>
        <end position="424"/>
    </location>
</feature>
<feature type="signal peptide" evidence="1">
    <location>
        <begin position="1"/>
        <end position="20"/>
    </location>
</feature>
<protein>
    <recommendedName>
        <fullName evidence="4">TonB C-terminal domain-containing protein</fullName>
    </recommendedName>
</protein>
<dbReference type="AlphaFoldDB" id="A0A4P2QGT7"/>
<dbReference type="PROSITE" id="PS51257">
    <property type="entry name" value="PROKAR_LIPOPROTEIN"/>
    <property type="match status" value="1"/>
</dbReference>
<evidence type="ECO:0000313" key="2">
    <source>
        <dbReference type="EMBL" id="AUX29094.1"/>
    </source>
</evidence>
<name>A0A4P2QGT7_SORCE</name>
<dbReference type="InterPro" id="IPR049806">
    <property type="entry name" value="MasK-like_C"/>
</dbReference>
<evidence type="ECO:0000313" key="3">
    <source>
        <dbReference type="Proteomes" id="UP000295497"/>
    </source>
</evidence>
<dbReference type="NCBIfam" id="NF033768">
    <property type="entry name" value="myxo_SS_tail"/>
    <property type="match status" value="1"/>
</dbReference>
<gene>
    <name evidence="2" type="ORF">SOCE836_011810</name>
</gene>
<organism evidence="2 3">
    <name type="scientific">Sorangium cellulosum</name>
    <name type="common">Polyangium cellulosum</name>
    <dbReference type="NCBI Taxonomy" id="56"/>
    <lineage>
        <taxon>Bacteria</taxon>
        <taxon>Pseudomonadati</taxon>
        <taxon>Myxococcota</taxon>
        <taxon>Polyangia</taxon>
        <taxon>Polyangiales</taxon>
        <taxon>Polyangiaceae</taxon>
        <taxon>Sorangium</taxon>
    </lineage>
</organism>
<accession>A0A4P2QGT7</accession>